<dbReference type="PANTHER" id="PTHR30592:SF1">
    <property type="entry name" value="SULFUR CARRIER PROTEIN FDHD"/>
    <property type="match status" value="1"/>
</dbReference>
<dbReference type="GO" id="GO:0005737">
    <property type="term" value="C:cytoplasm"/>
    <property type="evidence" value="ECO:0007669"/>
    <property type="project" value="UniProtKB-SubCell"/>
</dbReference>
<evidence type="ECO:0000256" key="2">
    <source>
        <dbReference type="ARBA" id="ARBA00023150"/>
    </source>
</evidence>
<dbReference type="InterPro" id="IPR003786">
    <property type="entry name" value="FdhD"/>
</dbReference>
<evidence type="ECO:0000256" key="3">
    <source>
        <dbReference type="HAMAP-Rule" id="MF_00187"/>
    </source>
</evidence>
<dbReference type="Gene3D" id="3.40.140.10">
    <property type="entry name" value="Cytidine Deaminase, domain 2"/>
    <property type="match status" value="1"/>
</dbReference>
<accession>A0A316HD34</accession>
<proteinExistence type="inferred from homology"/>
<comment type="subcellular location">
    <subcellularLocation>
        <location evidence="3">Cytoplasm</location>
    </subcellularLocation>
</comment>
<dbReference type="Gene3D" id="3.10.20.10">
    <property type="match status" value="1"/>
</dbReference>
<organism evidence="4 5">
    <name type="scientific">Mucilaginibacter oryzae</name>
    <dbReference type="NCBI Taxonomy" id="468058"/>
    <lineage>
        <taxon>Bacteria</taxon>
        <taxon>Pseudomonadati</taxon>
        <taxon>Bacteroidota</taxon>
        <taxon>Sphingobacteriia</taxon>
        <taxon>Sphingobacteriales</taxon>
        <taxon>Sphingobacteriaceae</taxon>
        <taxon>Mucilaginibacter</taxon>
    </lineage>
</organism>
<dbReference type="Pfam" id="PF02634">
    <property type="entry name" value="FdhD-NarQ"/>
    <property type="match status" value="1"/>
</dbReference>
<reference evidence="4 5" key="1">
    <citation type="submission" date="2018-05" db="EMBL/GenBank/DDBJ databases">
        <title>Genomic Encyclopedia of Archaeal and Bacterial Type Strains, Phase II (KMG-II): from individual species to whole genera.</title>
        <authorList>
            <person name="Goeker M."/>
        </authorList>
    </citation>
    <scope>NUCLEOTIDE SEQUENCE [LARGE SCALE GENOMIC DNA]</scope>
    <source>
        <strain evidence="4 5">DSM 19975</strain>
    </source>
</reference>
<comment type="caution">
    <text evidence="3">Lacks conserved residue(s) required for the propagation of feature annotation.</text>
</comment>
<evidence type="ECO:0000313" key="4">
    <source>
        <dbReference type="EMBL" id="PWK78163.1"/>
    </source>
</evidence>
<comment type="similarity">
    <text evidence="3">Belongs to the FdhD family.</text>
</comment>
<name>A0A316HD34_9SPHI</name>
<gene>
    <name evidence="3" type="primary">fdhD</name>
    <name evidence="4" type="ORF">LX99_02003</name>
</gene>
<sequence length="289" mass="31220">MSASTQIIPIVKVNHTQSTRTDAKIAIEEPLEIKLEYGPVDKRVIQKISVMMRTPGHDAELATGFLFTEAVIKNADDVQSARHISAAGTEDNRNAILLSLAPETEPHFQNTGFNFSTVGEDAVSAIRTISPFAGQPDDTVLHGALLYQIPDILRRHQRVLDDAAGLDVSALFTPVGELLLLRQDIDRHNALDKIIGAAMMYNWLPLKQTILLLSGRVGFKLVQKAAMAGISIIVAVGAASSLAIQLAKEFDITLIGLLSASQFNIYAGAHRVSLPVDRVGLNNNLADEG</sequence>
<dbReference type="PIRSF" id="PIRSF015626">
    <property type="entry name" value="FdhD"/>
    <property type="match status" value="1"/>
</dbReference>
<evidence type="ECO:0000256" key="1">
    <source>
        <dbReference type="ARBA" id="ARBA00022490"/>
    </source>
</evidence>
<dbReference type="EMBL" id="QGHA01000003">
    <property type="protein sequence ID" value="PWK78163.1"/>
    <property type="molecule type" value="Genomic_DNA"/>
</dbReference>
<keyword evidence="5" id="KW-1185">Reference proteome</keyword>
<dbReference type="HAMAP" id="MF_00187">
    <property type="entry name" value="FdhD"/>
    <property type="match status" value="1"/>
</dbReference>
<protein>
    <recommendedName>
        <fullName evidence="3">Protein FdhD</fullName>
    </recommendedName>
</protein>
<comment type="caution">
    <text evidence="4">The sequence shown here is derived from an EMBL/GenBank/DDBJ whole genome shotgun (WGS) entry which is preliminary data.</text>
</comment>
<dbReference type="Proteomes" id="UP000245678">
    <property type="component" value="Unassembled WGS sequence"/>
</dbReference>
<dbReference type="PANTHER" id="PTHR30592">
    <property type="entry name" value="FORMATE DEHYDROGENASE"/>
    <property type="match status" value="1"/>
</dbReference>
<dbReference type="AlphaFoldDB" id="A0A316HD34"/>
<dbReference type="InterPro" id="IPR016193">
    <property type="entry name" value="Cytidine_deaminase-like"/>
</dbReference>
<comment type="function">
    <text evidence="3">Required for formate dehydrogenase (FDH) activity.</text>
</comment>
<keyword evidence="2 3" id="KW-0501">Molybdenum cofactor biosynthesis</keyword>
<dbReference type="SUPFAM" id="SSF53927">
    <property type="entry name" value="Cytidine deaminase-like"/>
    <property type="match status" value="1"/>
</dbReference>
<keyword evidence="1 3" id="KW-0963">Cytoplasm</keyword>
<evidence type="ECO:0000313" key="5">
    <source>
        <dbReference type="Proteomes" id="UP000245678"/>
    </source>
</evidence>
<dbReference type="GO" id="GO:0016783">
    <property type="term" value="F:sulfurtransferase activity"/>
    <property type="evidence" value="ECO:0007669"/>
    <property type="project" value="InterPro"/>
</dbReference>
<dbReference type="RefSeq" id="WP_109607746.1">
    <property type="nucleotide sequence ID" value="NZ_QGHA01000003.1"/>
</dbReference>
<dbReference type="GO" id="GO:0006777">
    <property type="term" value="P:Mo-molybdopterin cofactor biosynthetic process"/>
    <property type="evidence" value="ECO:0007669"/>
    <property type="project" value="UniProtKB-UniRule"/>
</dbReference>